<dbReference type="SUPFAM" id="SSF57850">
    <property type="entry name" value="RING/U-box"/>
    <property type="match status" value="1"/>
</dbReference>
<dbReference type="Proteomes" id="UP000663877">
    <property type="component" value="Unassembled WGS sequence"/>
</dbReference>
<dbReference type="AlphaFoldDB" id="A0A816A5C8"/>
<keyword evidence="3" id="KW-0862">Zinc</keyword>
<proteinExistence type="predicted"/>
<evidence type="ECO:0000256" key="4">
    <source>
        <dbReference type="PROSITE-ProRule" id="PRU00175"/>
    </source>
</evidence>
<keyword evidence="2 4" id="KW-0863">Zinc-finger</keyword>
<dbReference type="EMBL" id="CAJNOI010000725">
    <property type="protein sequence ID" value="CAF1336125.1"/>
    <property type="molecule type" value="Genomic_DNA"/>
</dbReference>
<dbReference type="Proteomes" id="UP000663832">
    <property type="component" value="Unassembled WGS sequence"/>
</dbReference>
<dbReference type="PANTHER" id="PTHR13363:SF5">
    <property type="entry name" value="E3 UBIQUITIN-PROTEIN LIGASE RNF123"/>
    <property type="match status" value="1"/>
</dbReference>
<keyword evidence="1" id="KW-0479">Metal-binding</keyword>
<evidence type="ECO:0000259" key="5">
    <source>
        <dbReference type="PROSITE" id="PS50089"/>
    </source>
</evidence>
<dbReference type="Pfam" id="PF13920">
    <property type="entry name" value="zf-C3HC4_3"/>
    <property type="match status" value="1"/>
</dbReference>
<feature type="non-terminal residue" evidence="7">
    <location>
        <position position="479"/>
    </location>
</feature>
<dbReference type="InterPro" id="IPR057987">
    <property type="entry name" value="TPR_RNF123/RKP"/>
</dbReference>
<dbReference type="InterPro" id="IPR045129">
    <property type="entry name" value="RNF123/RKP/RSPRY1"/>
</dbReference>
<feature type="domain" description="RING-type" evidence="5">
    <location>
        <begin position="413"/>
        <end position="451"/>
    </location>
</feature>
<evidence type="ECO:0000313" key="6">
    <source>
        <dbReference type="EMBL" id="CAF1336125.1"/>
    </source>
</evidence>
<dbReference type="GO" id="GO:0005737">
    <property type="term" value="C:cytoplasm"/>
    <property type="evidence" value="ECO:0007669"/>
    <property type="project" value="TreeGrafter"/>
</dbReference>
<protein>
    <recommendedName>
        <fullName evidence="5">RING-type domain-containing protein</fullName>
    </recommendedName>
</protein>
<dbReference type="OrthoDB" id="258495at2759"/>
<evidence type="ECO:0000313" key="8">
    <source>
        <dbReference type="Proteomes" id="UP000663832"/>
    </source>
</evidence>
<dbReference type="Gene3D" id="3.30.40.10">
    <property type="entry name" value="Zinc/RING finger domain, C3HC4 (zinc finger)"/>
    <property type="match status" value="1"/>
</dbReference>
<dbReference type="Pfam" id="PF25576">
    <property type="entry name" value="TPR_RNF123"/>
    <property type="match status" value="1"/>
</dbReference>
<dbReference type="GO" id="GO:0008270">
    <property type="term" value="F:zinc ion binding"/>
    <property type="evidence" value="ECO:0007669"/>
    <property type="project" value="UniProtKB-KW"/>
</dbReference>
<dbReference type="EMBL" id="CAJNOM010001091">
    <property type="protein sequence ID" value="CAF1591252.1"/>
    <property type="molecule type" value="Genomic_DNA"/>
</dbReference>
<dbReference type="PROSITE" id="PS50089">
    <property type="entry name" value="ZF_RING_2"/>
    <property type="match status" value="1"/>
</dbReference>
<dbReference type="InterPro" id="IPR013083">
    <property type="entry name" value="Znf_RING/FYVE/PHD"/>
</dbReference>
<evidence type="ECO:0000256" key="2">
    <source>
        <dbReference type="ARBA" id="ARBA00022771"/>
    </source>
</evidence>
<evidence type="ECO:0000256" key="1">
    <source>
        <dbReference type="ARBA" id="ARBA00022723"/>
    </source>
</evidence>
<dbReference type="GO" id="GO:0051603">
    <property type="term" value="P:proteolysis involved in protein catabolic process"/>
    <property type="evidence" value="ECO:0007669"/>
    <property type="project" value="TreeGrafter"/>
</dbReference>
<keyword evidence="8" id="KW-1185">Reference proteome</keyword>
<organism evidence="7 8">
    <name type="scientific">Adineta steineri</name>
    <dbReference type="NCBI Taxonomy" id="433720"/>
    <lineage>
        <taxon>Eukaryota</taxon>
        <taxon>Metazoa</taxon>
        <taxon>Spiralia</taxon>
        <taxon>Gnathifera</taxon>
        <taxon>Rotifera</taxon>
        <taxon>Eurotatoria</taxon>
        <taxon>Bdelloidea</taxon>
        <taxon>Adinetida</taxon>
        <taxon>Adinetidae</taxon>
        <taxon>Adineta</taxon>
    </lineage>
</organism>
<sequence length="479" mass="55586">EKRRDIVILHRSVHRTLQLACEAGNLFSFVPEIYLNDIYLNTFTALNVYYPLEDSAISREIATDFVQFIANHLQDTRIVNTDVRDNIIQSLSAFCFYSGSLRALENMREFNRTVLIRALLTPYTNRPWAMTNLILVRFWKGCGFGFRYSHVYPSKFLQSLRKDRIQDPAPSIKYQQEIGRYLLRNIDDAIVFLNSLLGQLNWAFSEFMGLLKELVPTKTRYMPTIEHRQMKICSTCFDVTVSLLRTIEMIICVAPNIMLDKHLPKSEMLLIRLLQLLSQIINRLVTKNYVLEEIERLKMSVLDNIHPYPMFSAVCGILIHLINRTSTETSLRVCRAIYSEADLDLPSLHRLIYGSDTDTSKSDSSSHFTLISQREINRSEANELDEFYHKVNDTFQKLAKITTKTDDNDDSMCIICYSHQIQVEFRPCKHQTCLSCINTHFLTSNECFFCKARIEQVVDSTTGRVIDSVKPNENYTKDK</sequence>
<name>A0A816A5C8_9BILA</name>
<dbReference type="PANTHER" id="PTHR13363">
    <property type="entry name" value="RING FINGER AND SRY DOMAIN-CONTAINING"/>
    <property type="match status" value="1"/>
</dbReference>
<evidence type="ECO:0000313" key="7">
    <source>
        <dbReference type="EMBL" id="CAF1591252.1"/>
    </source>
</evidence>
<gene>
    <name evidence="6" type="ORF">BJG266_LOCUS34153</name>
    <name evidence="7" type="ORF">QVE165_LOCUS51291</name>
</gene>
<comment type="caution">
    <text evidence="7">The sequence shown here is derived from an EMBL/GenBank/DDBJ whole genome shotgun (WGS) entry which is preliminary data.</text>
</comment>
<evidence type="ECO:0000256" key="3">
    <source>
        <dbReference type="ARBA" id="ARBA00022833"/>
    </source>
</evidence>
<accession>A0A816A5C8</accession>
<dbReference type="InterPro" id="IPR001841">
    <property type="entry name" value="Znf_RING"/>
</dbReference>
<reference evidence="7" key="1">
    <citation type="submission" date="2021-02" db="EMBL/GenBank/DDBJ databases">
        <authorList>
            <person name="Nowell W R."/>
        </authorList>
    </citation>
    <scope>NUCLEOTIDE SEQUENCE</scope>
</reference>
<dbReference type="GO" id="GO:0004842">
    <property type="term" value="F:ubiquitin-protein transferase activity"/>
    <property type="evidence" value="ECO:0007669"/>
    <property type="project" value="InterPro"/>
</dbReference>